<accession>A0A1S4CMB2</accession>
<organism evidence="1 2">
    <name type="scientific">Nicotiana tabacum</name>
    <name type="common">Common tobacco</name>
    <dbReference type="NCBI Taxonomy" id="4097"/>
    <lineage>
        <taxon>Eukaryota</taxon>
        <taxon>Viridiplantae</taxon>
        <taxon>Streptophyta</taxon>
        <taxon>Embryophyta</taxon>
        <taxon>Tracheophyta</taxon>
        <taxon>Spermatophyta</taxon>
        <taxon>Magnoliopsida</taxon>
        <taxon>eudicotyledons</taxon>
        <taxon>Gunneridae</taxon>
        <taxon>Pentapetalae</taxon>
        <taxon>asterids</taxon>
        <taxon>lamiids</taxon>
        <taxon>Solanales</taxon>
        <taxon>Solanaceae</taxon>
        <taxon>Nicotianoideae</taxon>
        <taxon>Nicotianeae</taxon>
        <taxon>Nicotiana</taxon>
    </lineage>
</organism>
<evidence type="ECO:0000313" key="2">
    <source>
        <dbReference type="RefSeq" id="XP_016502392.1"/>
    </source>
</evidence>
<gene>
    <name evidence="2" type="primary">LOC107820592</name>
</gene>
<keyword evidence="1" id="KW-1185">Reference proteome</keyword>
<name>A0A1S4CMB2_TOBAC</name>
<sequence length="251" mass="28284">MFLDILSQVRVNLPFVEVLQEVPKYAKYLRDIVTNKRRHVEFERVALTEDCSARLQSKLPPKLKDPGYFTIPLAIGKHEVGRALCDLGASINLMPLLVFKQLDLGAPRPTIITLQLADRSLAVPKGIIEDVLVRVGRFIFPTDFIILEYMANKEVHIIFGRPFLATGGAIIDVREGKLKMRVHDEEVTFNVYKACESWERCDGRRSAYIDAPTKRDVGWGCPQMRSPGRICGTAEAVTLVQKQSFLASVML</sequence>
<dbReference type="PANTHER" id="PTHR33067:SF32">
    <property type="entry name" value="ASPARTIC PEPTIDASE DDI1-TYPE DOMAIN-CONTAINING PROTEIN"/>
    <property type="match status" value="1"/>
</dbReference>
<dbReference type="PANTHER" id="PTHR33067">
    <property type="entry name" value="RNA-DIRECTED DNA POLYMERASE-RELATED"/>
    <property type="match status" value="1"/>
</dbReference>
<dbReference type="Gene3D" id="2.40.70.10">
    <property type="entry name" value="Acid Proteases"/>
    <property type="match status" value="1"/>
</dbReference>
<evidence type="ECO:0008006" key="3">
    <source>
        <dbReference type="Google" id="ProtNLM"/>
    </source>
</evidence>
<dbReference type="AlphaFoldDB" id="A0A1S4CMB2"/>
<protein>
    <recommendedName>
        <fullName evidence="3">Aspartic peptidase DDI1-type domain-containing protein</fullName>
    </recommendedName>
</protein>
<dbReference type="KEGG" id="nta:107820592"/>
<dbReference type="Proteomes" id="UP000790787">
    <property type="component" value="Chromosome 21"/>
</dbReference>
<reference evidence="1" key="1">
    <citation type="journal article" date="2014" name="Nat. Commun.">
        <title>The tobacco genome sequence and its comparison with those of tomato and potato.</title>
        <authorList>
            <person name="Sierro N."/>
            <person name="Battey J.N."/>
            <person name="Ouadi S."/>
            <person name="Bakaher N."/>
            <person name="Bovet L."/>
            <person name="Willig A."/>
            <person name="Goepfert S."/>
            <person name="Peitsch M.C."/>
            <person name="Ivanov N.V."/>
        </authorList>
    </citation>
    <scope>NUCLEOTIDE SEQUENCE [LARGE SCALE GENOMIC DNA]</scope>
</reference>
<dbReference type="PaxDb" id="4097-A0A1S4CMB2"/>
<evidence type="ECO:0000313" key="1">
    <source>
        <dbReference type="Proteomes" id="UP000790787"/>
    </source>
</evidence>
<dbReference type="CDD" id="cd00303">
    <property type="entry name" value="retropepsin_like"/>
    <property type="match status" value="1"/>
</dbReference>
<reference evidence="2" key="2">
    <citation type="submission" date="2025-08" db="UniProtKB">
        <authorList>
            <consortium name="RefSeq"/>
        </authorList>
    </citation>
    <scope>IDENTIFICATION</scope>
</reference>
<dbReference type="OMA" id="TEPEMIG"/>
<dbReference type="InterPro" id="IPR021109">
    <property type="entry name" value="Peptidase_aspartic_dom_sf"/>
</dbReference>
<dbReference type="RefSeq" id="XP_016502392.1">
    <property type="nucleotide sequence ID" value="XM_016646906.1"/>
</dbReference>
<dbReference type="GeneID" id="107820592"/>
<proteinExistence type="predicted"/>
<dbReference type="OrthoDB" id="778454at2759"/>